<dbReference type="InterPro" id="IPR001810">
    <property type="entry name" value="F-box_dom"/>
</dbReference>
<dbReference type="GO" id="GO:0019005">
    <property type="term" value="C:SCF ubiquitin ligase complex"/>
    <property type="evidence" value="ECO:0007669"/>
    <property type="project" value="TreeGrafter"/>
</dbReference>
<dbReference type="InterPro" id="IPR036047">
    <property type="entry name" value="F-box-like_dom_sf"/>
</dbReference>
<proteinExistence type="predicted"/>
<dbReference type="STRING" id="6293.A0A1I8EZK2"/>
<dbReference type="Gene3D" id="1.20.1280.50">
    <property type="match status" value="1"/>
</dbReference>
<dbReference type="PROSITE" id="PS50181">
    <property type="entry name" value="FBOX"/>
    <property type="match status" value="1"/>
</dbReference>
<feature type="domain" description="F-box" evidence="1">
    <location>
        <begin position="97"/>
        <end position="144"/>
    </location>
</feature>
<evidence type="ECO:0000313" key="2">
    <source>
        <dbReference type="WBParaSite" id="maker-PairedContig_795-snap-gene-0.3-mRNA-1"/>
    </source>
</evidence>
<dbReference type="SUPFAM" id="SSF52047">
    <property type="entry name" value="RNI-like"/>
    <property type="match status" value="1"/>
</dbReference>
<dbReference type="InterPro" id="IPR032675">
    <property type="entry name" value="LRR_dom_sf"/>
</dbReference>
<dbReference type="GO" id="GO:0031146">
    <property type="term" value="P:SCF-dependent proteasomal ubiquitin-dependent protein catabolic process"/>
    <property type="evidence" value="ECO:0007669"/>
    <property type="project" value="TreeGrafter"/>
</dbReference>
<dbReference type="WBParaSite" id="maker-PairedContig_795-snap-gene-0.3-mRNA-1">
    <property type="protein sequence ID" value="maker-PairedContig_795-snap-gene-0.3-mRNA-1"/>
    <property type="gene ID" value="maker-PairedContig_795-snap-gene-0.3"/>
</dbReference>
<evidence type="ECO:0000259" key="1">
    <source>
        <dbReference type="PROSITE" id="PS50181"/>
    </source>
</evidence>
<dbReference type="PANTHER" id="PTHR13318:SF95">
    <property type="entry name" value="F-BOX PROTEIN YLR352W"/>
    <property type="match status" value="1"/>
</dbReference>
<dbReference type="SUPFAM" id="SSF81383">
    <property type="entry name" value="F-box domain"/>
    <property type="match status" value="1"/>
</dbReference>
<organism evidence="2">
    <name type="scientific">Wuchereria bancrofti</name>
    <dbReference type="NCBI Taxonomy" id="6293"/>
    <lineage>
        <taxon>Eukaryota</taxon>
        <taxon>Metazoa</taxon>
        <taxon>Ecdysozoa</taxon>
        <taxon>Nematoda</taxon>
        <taxon>Chromadorea</taxon>
        <taxon>Rhabditida</taxon>
        <taxon>Spirurina</taxon>
        <taxon>Spiruromorpha</taxon>
        <taxon>Filarioidea</taxon>
        <taxon>Onchocercidae</taxon>
        <taxon>Wuchereria</taxon>
    </lineage>
</organism>
<name>A0A1I8EZK2_WUCBA</name>
<dbReference type="Pfam" id="PF00646">
    <property type="entry name" value="F-box"/>
    <property type="match status" value="1"/>
</dbReference>
<dbReference type="PANTHER" id="PTHR13318">
    <property type="entry name" value="PARTNER OF PAIRED, ISOFORM B-RELATED"/>
    <property type="match status" value="1"/>
</dbReference>
<dbReference type="CDD" id="cd09917">
    <property type="entry name" value="F-box_SF"/>
    <property type="match status" value="1"/>
</dbReference>
<dbReference type="AlphaFoldDB" id="A0A1I8EZK2"/>
<accession>A0A1I8EZK2</accession>
<reference evidence="2" key="1">
    <citation type="submission" date="2016-11" db="UniProtKB">
        <authorList>
            <consortium name="WormBaseParasite"/>
        </authorList>
    </citation>
    <scope>IDENTIFICATION</scope>
    <source>
        <strain evidence="2">pt0022</strain>
    </source>
</reference>
<protein>
    <submittedName>
        <fullName evidence="2">F-box domain-containing protein</fullName>
    </submittedName>
</protein>
<sequence length="593" mass="69171">MTMDAITESPGRYRPVSCKYDTIDRRYKFFETTRAHRMQTYYPLIQLGRSSYSSARHKTANLKSQASIGNEMDSSQFPTDSDMKKVFSIIQYWKVTRTTVNDLSDDILLIIFAYCHPIDLIHCFSLVCHRWNYLANHSTFFTEVRVLVNDISLKYGSVKKFFRKTSQYLRKLCIDCSVPLPSAQVNKLFEICFPNVIHLDIGSFKEMNVTLLKKLSDCFPNVETLHMDAVERCSAYDDECEEEWNEVLEMLFKNENIFPKMQNFFMGDVSQYCVKTDEKLWACKRPLNLLRVNNGAVKLNFVGIGTSPWKSTLTELHLGYYIENEDFQYIADLHNLKVFSLGICIYVPDEFIAPLKNLYNLEELRINCGGEDCDLTNDGMIALFTLPYIHPEKSFPYKLKHLEIADFHACRTNLLETINRNCPELRSLGLPYNKYMDDAAVPFIISHFKHLVHLNLSRLGDCYKDKDWNNLNDDDLPNLSFLKLHGNQVNVETFQRLNVKRPKLLISTEWNYLINWTETDNGYIFHDTFDGDIRAIENDLRQIDGFCDVRITSPSFIYNRRHGSMVRTSSFRSYPFVFKEKEPSEISIDDHSV</sequence>
<dbReference type="Gene3D" id="3.80.10.10">
    <property type="entry name" value="Ribonuclease Inhibitor"/>
    <property type="match status" value="1"/>
</dbReference>